<evidence type="ECO:0000259" key="1">
    <source>
        <dbReference type="PROSITE" id="PS52001"/>
    </source>
</evidence>
<accession>A0A5E4R5J4</accession>
<dbReference type="Proteomes" id="UP000324832">
    <property type="component" value="Unassembled WGS sequence"/>
</dbReference>
<dbReference type="InterPro" id="IPR009422">
    <property type="entry name" value="Gemin6"/>
</dbReference>
<keyword evidence="3" id="KW-1185">Reference proteome</keyword>
<gene>
    <name evidence="2" type="ORF">LSINAPIS_LOCUS14263</name>
</gene>
<dbReference type="Pfam" id="PF06372">
    <property type="entry name" value="Gemin6"/>
    <property type="match status" value="1"/>
</dbReference>
<dbReference type="EMBL" id="FZQP02006870">
    <property type="protein sequence ID" value="VVD04528.1"/>
    <property type="molecule type" value="Genomic_DNA"/>
</dbReference>
<dbReference type="Gene3D" id="2.30.30.100">
    <property type="match status" value="1"/>
</dbReference>
<dbReference type="GO" id="GO:0032797">
    <property type="term" value="C:SMN complex"/>
    <property type="evidence" value="ECO:0007669"/>
    <property type="project" value="TreeGrafter"/>
</dbReference>
<evidence type="ECO:0000313" key="2">
    <source>
        <dbReference type="EMBL" id="VVD04528.1"/>
    </source>
</evidence>
<dbReference type="GO" id="GO:0000387">
    <property type="term" value="P:spliceosomal snRNP assembly"/>
    <property type="evidence" value="ECO:0007669"/>
    <property type="project" value="TreeGrafter"/>
</dbReference>
<dbReference type="GO" id="GO:0005634">
    <property type="term" value="C:nucleus"/>
    <property type="evidence" value="ECO:0007669"/>
    <property type="project" value="InterPro"/>
</dbReference>
<evidence type="ECO:0000313" key="3">
    <source>
        <dbReference type="Proteomes" id="UP000324832"/>
    </source>
</evidence>
<protein>
    <recommendedName>
        <fullName evidence="1">AD domain-containing protein</fullName>
    </recommendedName>
</protein>
<organism evidence="2 3">
    <name type="scientific">Leptidea sinapis</name>
    <dbReference type="NCBI Taxonomy" id="189913"/>
    <lineage>
        <taxon>Eukaryota</taxon>
        <taxon>Metazoa</taxon>
        <taxon>Ecdysozoa</taxon>
        <taxon>Arthropoda</taxon>
        <taxon>Hexapoda</taxon>
        <taxon>Insecta</taxon>
        <taxon>Pterygota</taxon>
        <taxon>Neoptera</taxon>
        <taxon>Endopterygota</taxon>
        <taxon>Lepidoptera</taxon>
        <taxon>Glossata</taxon>
        <taxon>Ditrysia</taxon>
        <taxon>Papilionoidea</taxon>
        <taxon>Pieridae</taxon>
        <taxon>Dismorphiinae</taxon>
        <taxon>Leptidea</taxon>
    </lineage>
</organism>
<dbReference type="PANTHER" id="PTHR14710">
    <property type="entry name" value="GEM-ASSOCIATED PROTEIN 6"/>
    <property type="match status" value="1"/>
</dbReference>
<dbReference type="PROSITE" id="PS52001">
    <property type="entry name" value="AD"/>
    <property type="match status" value="1"/>
</dbReference>
<dbReference type="InterPro" id="IPR047574">
    <property type="entry name" value="AD"/>
</dbReference>
<reference evidence="2 3" key="1">
    <citation type="submission" date="2017-07" db="EMBL/GenBank/DDBJ databases">
        <authorList>
            <person name="Talla V."/>
            <person name="Backstrom N."/>
        </authorList>
    </citation>
    <scope>NUCLEOTIDE SEQUENCE [LARGE SCALE GENOMIC DNA]</scope>
</reference>
<dbReference type="GO" id="GO:0000245">
    <property type="term" value="P:spliceosomal complex assembly"/>
    <property type="evidence" value="ECO:0007669"/>
    <property type="project" value="InterPro"/>
</dbReference>
<name>A0A5E4R5J4_9NEOP</name>
<proteinExistence type="predicted"/>
<dbReference type="PANTHER" id="PTHR14710:SF2">
    <property type="entry name" value="GEM-ASSOCIATED PROTEIN 6"/>
    <property type="match status" value="1"/>
</dbReference>
<dbReference type="AlphaFoldDB" id="A0A5E4R5J4"/>
<feature type="domain" description="AD" evidence="1">
    <location>
        <begin position="73"/>
        <end position="161"/>
    </location>
</feature>
<dbReference type="InterPro" id="IPR046857">
    <property type="entry name" value="Gemin6_Sm-like_dom"/>
</dbReference>
<sequence length="161" mass="18213">MESTGENNISNHEKLTEDPEFLLTLIDKFAKIEVLKNIEHCGYIEAIDPVDLSVILNILKEGSWKTVLIPGHAVLNITELEEAPYPRPVKKQVEETKVNVAERREKVKTWFQKNLMPVVDSDDNLALGNTLILPPYDLTSICTDNPMVASQVMNILMKMPE</sequence>